<dbReference type="InterPro" id="IPR036236">
    <property type="entry name" value="Znf_C2H2_sf"/>
</dbReference>
<keyword evidence="1" id="KW-0479">Metal-binding</keyword>
<feature type="compositionally biased region" description="Polar residues" evidence="5">
    <location>
        <begin position="294"/>
        <end position="309"/>
    </location>
</feature>
<accession>A0A5J4NUD7</accession>
<organism evidence="7 8">
    <name type="scientific">Paragonimus westermani</name>
    <dbReference type="NCBI Taxonomy" id="34504"/>
    <lineage>
        <taxon>Eukaryota</taxon>
        <taxon>Metazoa</taxon>
        <taxon>Spiralia</taxon>
        <taxon>Lophotrochozoa</taxon>
        <taxon>Platyhelminthes</taxon>
        <taxon>Trematoda</taxon>
        <taxon>Digenea</taxon>
        <taxon>Plagiorchiida</taxon>
        <taxon>Troglotremata</taxon>
        <taxon>Troglotrematidae</taxon>
        <taxon>Paragonimus</taxon>
    </lineage>
</organism>
<dbReference type="EMBL" id="QNGE01000853">
    <property type="protein sequence ID" value="KAA3679084.1"/>
    <property type="molecule type" value="Genomic_DNA"/>
</dbReference>
<evidence type="ECO:0000256" key="3">
    <source>
        <dbReference type="ARBA" id="ARBA00022771"/>
    </source>
</evidence>
<feature type="region of interest" description="Disordered" evidence="5">
    <location>
        <begin position="283"/>
        <end position="326"/>
    </location>
</feature>
<dbReference type="AlphaFoldDB" id="A0A5J4NUD7"/>
<feature type="domain" description="C2H2-type" evidence="6">
    <location>
        <begin position="405"/>
        <end position="426"/>
    </location>
</feature>
<sequence>MSQPLKESPRYNLADVLQTNHTSPYGRLYSILKSGLTHLPTNVNTPAEVGECTTSKLLKRKMVESFLEPEHGIWCCWQCKHVASSESKLAAHIRSCSQRNSDCLGLPGCPFCPRDAFQASDWPFPVGTFNVHVAREHPDVSHLICGYCLEMTDSPALEDLIHHILSVHKLPWRPSPASLAHLRCDQLPHRVVTCLGCGWCTFVLRASNAAQPPTSLESHLNHCSFSGGRVHLTFLTHEMCASKLIQQQLLEDSVRVSQSFTQVFPLVRGYPKEVATSQPKEINLHYRPNGPSPVKSSKTMNTPETILSSTTNGKKPTPKKPRSRMTKNLISKPVNIATPTTKRVTFDVPVTLPPAQSAVAKSACKKSAPVCLYVCPLCGDNALASLRERDEHLQSAHNGELVFPCQICGLAYPLYIALRRHAALKHNADYDTVRYGPAELLDSEPIECPECQLVAFTDRAVVRLHLVEVHKLEPDQAKSLLRSSLRKSQPGTTGKICGLAYPLYIALRRHAALKHNADYDTVRYGPAELLDSEPIECPECQLVAFTDRAVVRLHLVEVHKLEPDQAKSLLRSSLRKSQPGTTVGRGGSTGRRGGRGGKREANTPAKDRTMFARSEKHDPKTPSLSRLERLLGAETGDPAPASCHLCRTTVDNAKEFRLHMELDHIETEEDCEQLGCQACGRIFFGPGGRIDLIGHLRVLHQDADHSSALSCPHAEQKPSEKLVEDGSCVRVRPCEALFSSPRLRQVHSACRATEYPGFACPMALELPECENQDALDLPEQLCMAIMETETAADRAGLMILAYCCPNCSRLFAGFQAPTRFANHRLTCHLENKIVAETVPTISGQPMNNTEAKSTSSTKLLESVLRNDPELPIKC</sequence>
<evidence type="ECO:0000256" key="1">
    <source>
        <dbReference type="ARBA" id="ARBA00022723"/>
    </source>
</evidence>
<dbReference type="Gene3D" id="3.30.160.60">
    <property type="entry name" value="Classic Zinc Finger"/>
    <property type="match status" value="1"/>
</dbReference>
<dbReference type="PROSITE" id="PS00028">
    <property type="entry name" value="ZINC_FINGER_C2H2_1"/>
    <property type="match status" value="1"/>
</dbReference>
<feature type="region of interest" description="Disordered" evidence="5">
    <location>
        <begin position="569"/>
        <end position="623"/>
    </location>
</feature>
<evidence type="ECO:0000256" key="4">
    <source>
        <dbReference type="ARBA" id="ARBA00022833"/>
    </source>
</evidence>
<proteinExistence type="predicted"/>
<evidence type="ECO:0000256" key="2">
    <source>
        <dbReference type="ARBA" id="ARBA00022737"/>
    </source>
</evidence>
<keyword evidence="8" id="KW-1185">Reference proteome</keyword>
<name>A0A5J4NUD7_9TREM</name>
<keyword evidence="2" id="KW-0677">Repeat</keyword>
<evidence type="ECO:0000259" key="6">
    <source>
        <dbReference type="PROSITE" id="PS00028"/>
    </source>
</evidence>
<dbReference type="Proteomes" id="UP000324629">
    <property type="component" value="Unassembled WGS sequence"/>
</dbReference>
<protein>
    <recommendedName>
        <fullName evidence="6">C2H2-type domain-containing protein</fullName>
    </recommendedName>
</protein>
<feature type="compositionally biased region" description="Basic and acidic residues" evidence="5">
    <location>
        <begin position="597"/>
        <end position="623"/>
    </location>
</feature>
<keyword evidence="3" id="KW-0863">Zinc-finger</keyword>
<gene>
    <name evidence="7" type="ORF">DEA37_0007033</name>
</gene>
<evidence type="ECO:0000256" key="5">
    <source>
        <dbReference type="SAM" id="MobiDB-lite"/>
    </source>
</evidence>
<evidence type="ECO:0000313" key="7">
    <source>
        <dbReference type="EMBL" id="KAA3679084.1"/>
    </source>
</evidence>
<evidence type="ECO:0000313" key="8">
    <source>
        <dbReference type="Proteomes" id="UP000324629"/>
    </source>
</evidence>
<dbReference type="SMART" id="SM00355">
    <property type="entry name" value="ZnF_C2H2"/>
    <property type="match status" value="10"/>
</dbReference>
<dbReference type="PANTHER" id="PTHR24379">
    <property type="entry name" value="KRAB AND ZINC FINGER DOMAIN-CONTAINING"/>
    <property type="match status" value="1"/>
</dbReference>
<comment type="caution">
    <text evidence="7">The sequence shown here is derived from an EMBL/GenBank/DDBJ whole genome shotgun (WGS) entry which is preliminary data.</text>
</comment>
<reference evidence="7 8" key="1">
    <citation type="journal article" date="2019" name="Gigascience">
        <title>Whole-genome sequence of the oriental lung fluke Paragonimus westermani.</title>
        <authorList>
            <person name="Oey H."/>
            <person name="Zakrzewski M."/>
            <person name="Narain K."/>
            <person name="Devi K.R."/>
            <person name="Agatsuma T."/>
            <person name="Nawaratna S."/>
            <person name="Gobert G.N."/>
            <person name="Jones M.K."/>
            <person name="Ragan M.A."/>
            <person name="McManus D.P."/>
            <person name="Krause L."/>
        </authorList>
    </citation>
    <scope>NUCLEOTIDE SEQUENCE [LARGE SCALE GENOMIC DNA]</scope>
    <source>
        <strain evidence="7 8">IND2009</strain>
    </source>
</reference>
<dbReference type="InterPro" id="IPR013087">
    <property type="entry name" value="Znf_C2H2_type"/>
</dbReference>
<feature type="compositionally biased region" description="Basic residues" evidence="5">
    <location>
        <begin position="316"/>
        <end position="325"/>
    </location>
</feature>
<dbReference type="GO" id="GO:0008270">
    <property type="term" value="F:zinc ion binding"/>
    <property type="evidence" value="ECO:0007669"/>
    <property type="project" value="UniProtKB-KW"/>
</dbReference>
<feature type="compositionally biased region" description="Low complexity" evidence="5">
    <location>
        <begin position="569"/>
        <end position="582"/>
    </location>
</feature>
<dbReference type="PANTHER" id="PTHR24379:SF121">
    <property type="entry name" value="C2H2-TYPE DOMAIN-CONTAINING PROTEIN"/>
    <property type="match status" value="1"/>
</dbReference>
<keyword evidence="4" id="KW-0862">Zinc</keyword>
<dbReference type="SUPFAM" id="SSF57667">
    <property type="entry name" value="beta-beta-alpha zinc fingers"/>
    <property type="match status" value="1"/>
</dbReference>